<feature type="transmembrane region" description="Helical" evidence="2">
    <location>
        <begin position="6"/>
        <end position="22"/>
    </location>
</feature>
<feature type="coiled-coil region" evidence="1">
    <location>
        <begin position="84"/>
        <end position="118"/>
    </location>
</feature>
<protein>
    <submittedName>
        <fullName evidence="3">Uncharacterized protein</fullName>
    </submittedName>
</protein>
<keyword evidence="1" id="KW-0175">Coiled coil</keyword>
<evidence type="ECO:0000256" key="1">
    <source>
        <dbReference type="SAM" id="Coils"/>
    </source>
</evidence>
<evidence type="ECO:0000313" key="3">
    <source>
        <dbReference type="EMBL" id="SFU75487.1"/>
    </source>
</evidence>
<sequence>MGQTAWVYLVLVLLAGAAWLLSRRMGRVAGRWRVPDWLQHAWGTPQTPADAGAAAEEAERIAAVLEDIHRELAGDGTRLRADVAVALECMNDEIRSELARLREELADVRTQLSALQQALPGCNAAPAPEAATRAAGRTPTMEEAAAVTGMPEEVQPGPLSGLADADAERYFRILEAWQAGKSKEQVAMETGVSLAEVDRVVDLMTRPGTGAM</sequence>
<dbReference type="STRING" id="392015.SAMN05421543_10760"/>
<dbReference type="AlphaFoldDB" id="A0A1I7IRG4"/>
<keyword evidence="2" id="KW-1133">Transmembrane helix</keyword>
<keyword evidence="2" id="KW-0472">Membrane</keyword>
<keyword evidence="2" id="KW-0812">Transmembrane</keyword>
<dbReference type="Proteomes" id="UP000183508">
    <property type="component" value="Unassembled WGS sequence"/>
</dbReference>
<organism evidence="3 4">
    <name type="scientific">Alicyclobacillus macrosporangiidus</name>
    <dbReference type="NCBI Taxonomy" id="392015"/>
    <lineage>
        <taxon>Bacteria</taxon>
        <taxon>Bacillati</taxon>
        <taxon>Bacillota</taxon>
        <taxon>Bacilli</taxon>
        <taxon>Bacillales</taxon>
        <taxon>Alicyclobacillaceae</taxon>
        <taxon>Alicyclobacillus</taxon>
    </lineage>
</organism>
<gene>
    <name evidence="3" type="ORF">SAMN05421543_10760</name>
</gene>
<keyword evidence="4" id="KW-1185">Reference proteome</keyword>
<evidence type="ECO:0000256" key="2">
    <source>
        <dbReference type="SAM" id="Phobius"/>
    </source>
</evidence>
<reference evidence="4" key="1">
    <citation type="submission" date="2016-10" db="EMBL/GenBank/DDBJ databases">
        <authorList>
            <person name="Varghese N."/>
        </authorList>
    </citation>
    <scope>NUCLEOTIDE SEQUENCE [LARGE SCALE GENOMIC DNA]</scope>
    <source>
        <strain evidence="4">DSM 17980</strain>
    </source>
</reference>
<name>A0A1I7IRG4_9BACL</name>
<evidence type="ECO:0000313" key="4">
    <source>
        <dbReference type="Proteomes" id="UP000183508"/>
    </source>
</evidence>
<dbReference type="RefSeq" id="WP_074951357.1">
    <property type="nucleotide sequence ID" value="NZ_FPBV01000007.1"/>
</dbReference>
<dbReference type="OrthoDB" id="9836559at2"/>
<accession>A0A1I7IRG4</accession>
<dbReference type="EMBL" id="FPBV01000007">
    <property type="protein sequence ID" value="SFU75487.1"/>
    <property type="molecule type" value="Genomic_DNA"/>
</dbReference>
<proteinExistence type="predicted"/>